<dbReference type="Proteomes" id="UP000182160">
    <property type="component" value="Unassembled WGS sequence"/>
</dbReference>
<accession>A0A1H7WR97</accession>
<evidence type="ECO:0000313" key="2">
    <source>
        <dbReference type="Proteomes" id="UP000182160"/>
    </source>
</evidence>
<dbReference type="EMBL" id="FOBO01000003">
    <property type="protein sequence ID" value="SEM24042.1"/>
    <property type="molecule type" value="Genomic_DNA"/>
</dbReference>
<name>A0A1H7WR97_9RHOB</name>
<evidence type="ECO:0000313" key="1">
    <source>
        <dbReference type="EMBL" id="SEM24042.1"/>
    </source>
</evidence>
<sequence>MTDAPAFSERLLPLFAPQTATPVTLSAAQPSYIRDHRQRLRARFLDGGAQAVPDY</sequence>
<reference evidence="1 2" key="1">
    <citation type="submission" date="2016-10" db="EMBL/GenBank/DDBJ databases">
        <authorList>
            <person name="de Groot N.N."/>
        </authorList>
    </citation>
    <scope>NUCLEOTIDE SEQUENCE [LARGE SCALE GENOMIC DNA]</scope>
    <source>
        <strain evidence="1 2">DSM 11457</strain>
    </source>
</reference>
<dbReference type="AlphaFoldDB" id="A0A1H7WR97"/>
<proteinExistence type="predicted"/>
<organism evidence="1 2">
    <name type="scientific">Roseovarius tolerans</name>
    <dbReference type="NCBI Taxonomy" id="74031"/>
    <lineage>
        <taxon>Bacteria</taxon>
        <taxon>Pseudomonadati</taxon>
        <taxon>Pseudomonadota</taxon>
        <taxon>Alphaproteobacteria</taxon>
        <taxon>Rhodobacterales</taxon>
        <taxon>Roseobacteraceae</taxon>
        <taxon>Roseovarius</taxon>
    </lineage>
</organism>
<protein>
    <submittedName>
        <fullName evidence="1">DNA repair protein RadC</fullName>
    </submittedName>
</protein>
<gene>
    <name evidence="1" type="ORF">SAMN04488077_103113</name>
</gene>